<accession>G4YN69</accession>
<dbReference type="OMA" id="DCDEAYY"/>
<keyword evidence="2" id="KW-0732">Signal</keyword>
<proteinExistence type="predicted"/>
<dbReference type="Proteomes" id="UP000002640">
    <property type="component" value="Unassembled WGS sequence"/>
</dbReference>
<feature type="region of interest" description="Disordered" evidence="1">
    <location>
        <begin position="22"/>
        <end position="130"/>
    </location>
</feature>
<reference evidence="3 4" key="1">
    <citation type="journal article" date="2006" name="Science">
        <title>Phytophthora genome sequences uncover evolutionary origins and mechanisms of pathogenesis.</title>
        <authorList>
            <person name="Tyler B.M."/>
            <person name="Tripathy S."/>
            <person name="Zhang X."/>
            <person name="Dehal P."/>
            <person name="Jiang R.H."/>
            <person name="Aerts A."/>
            <person name="Arredondo F.D."/>
            <person name="Baxter L."/>
            <person name="Bensasson D."/>
            <person name="Beynon J.L."/>
            <person name="Chapman J."/>
            <person name="Damasceno C.M."/>
            <person name="Dorrance A.E."/>
            <person name="Dou D."/>
            <person name="Dickerman A.W."/>
            <person name="Dubchak I.L."/>
            <person name="Garbelotto M."/>
            <person name="Gijzen M."/>
            <person name="Gordon S.G."/>
            <person name="Govers F."/>
            <person name="Grunwald N.J."/>
            <person name="Huang W."/>
            <person name="Ivors K.L."/>
            <person name="Jones R.W."/>
            <person name="Kamoun S."/>
            <person name="Krampis K."/>
            <person name="Lamour K.H."/>
            <person name="Lee M.K."/>
            <person name="McDonald W.H."/>
            <person name="Medina M."/>
            <person name="Meijer H.J."/>
            <person name="Nordberg E.K."/>
            <person name="Maclean D.J."/>
            <person name="Ospina-Giraldo M.D."/>
            <person name="Morris P.F."/>
            <person name="Phuntumart V."/>
            <person name="Putnam N.H."/>
            <person name="Rash S."/>
            <person name="Rose J.K."/>
            <person name="Sakihama Y."/>
            <person name="Salamov A.A."/>
            <person name="Savidor A."/>
            <person name="Scheuring C.F."/>
            <person name="Smith B.M."/>
            <person name="Sobral B.W."/>
            <person name="Terry A."/>
            <person name="Torto-Alalibo T.A."/>
            <person name="Win J."/>
            <person name="Xu Z."/>
            <person name="Zhang H."/>
            <person name="Grigoriev I.V."/>
            <person name="Rokhsar D.S."/>
            <person name="Boore J.L."/>
        </authorList>
    </citation>
    <scope>NUCLEOTIDE SEQUENCE [LARGE SCALE GENOMIC DNA]</scope>
    <source>
        <strain evidence="3 4">P6497</strain>
    </source>
</reference>
<evidence type="ECO:0000256" key="1">
    <source>
        <dbReference type="SAM" id="MobiDB-lite"/>
    </source>
</evidence>
<evidence type="ECO:0000256" key="2">
    <source>
        <dbReference type="SAM" id="SignalP"/>
    </source>
</evidence>
<feature type="signal peptide" evidence="2">
    <location>
        <begin position="1"/>
        <end position="20"/>
    </location>
</feature>
<evidence type="ECO:0000313" key="3">
    <source>
        <dbReference type="EMBL" id="EGZ30022.1"/>
    </source>
</evidence>
<dbReference type="EMBL" id="JH159151">
    <property type="protein sequence ID" value="EGZ30022.1"/>
    <property type="molecule type" value="Genomic_DNA"/>
</dbReference>
<dbReference type="InParanoid" id="G4YN69"/>
<evidence type="ECO:0008006" key="5">
    <source>
        <dbReference type="Google" id="ProtNLM"/>
    </source>
</evidence>
<name>G4YN69_PHYSP</name>
<dbReference type="KEGG" id="psoj:PHYSODRAFT_323477"/>
<protein>
    <recommendedName>
        <fullName evidence="5">M96 mating-specific protein</fullName>
    </recommendedName>
</protein>
<dbReference type="RefSeq" id="XP_009517297.1">
    <property type="nucleotide sequence ID" value="XM_009519002.1"/>
</dbReference>
<evidence type="ECO:0000313" key="4">
    <source>
        <dbReference type="Proteomes" id="UP000002640"/>
    </source>
</evidence>
<sequence length="153" mass="17806">MHSKIVALFSLCAAASILQAADAGASPVGVSPRRHLGSREDYGHHPRHHDHDHDHDHDHGKNHRHHDDKHPSHYYYRRRLEDAKATESKDYKDDHGKDDYDYGKDRKDRKDGYEHKRYGGHDDYDDDKGYGYKSYGGDCDEAYYGKDYYGKDD</sequence>
<gene>
    <name evidence="3" type="ORF">PHYSODRAFT_323477</name>
</gene>
<dbReference type="STRING" id="1094619.G4YN69"/>
<dbReference type="GeneID" id="20644967"/>
<feature type="compositionally biased region" description="Basic and acidic residues" evidence="1">
    <location>
        <begin position="37"/>
        <end position="59"/>
    </location>
</feature>
<feature type="chain" id="PRO_5003471396" description="M96 mating-specific protein" evidence="2">
    <location>
        <begin position="21"/>
        <end position="153"/>
    </location>
</feature>
<feature type="compositionally biased region" description="Basic and acidic residues" evidence="1">
    <location>
        <begin position="78"/>
        <end position="130"/>
    </location>
</feature>
<dbReference type="AlphaFoldDB" id="G4YN69"/>
<keyword evidence="4" id="KW-1185">Reference proteome</keyword>
<organism evidence="3 4">
    <name type="scientific">Phytophthora sojae (strain P6497)</name>
    <name type="common">Soybean stem and root rot agent</name>
    <name type="synonym">Phytophthora megasperma f. sp. glycines</name>
    <dbReference type="NCBI Taxonomy" id="1094619"/>
    <lineage>
        <taxon>Eukaryota</taxon>
        <taxon>Sar</taxon>
        <taxon>Stramenopiles</taxon>
        <taxon>Oomycota</taxon>
        <taxon>Peronosporomycetes</taxon>
        <taxon>Peronosporales</taxon>
        <taxon>Peronosporaceae</taxon>
        <taxon>Phytophthora</taxon>
    </lineage>
</organism>